<evidence type="ECO:0000313" key="2">
    <source>
        <dbReference type="Proteomes" id="UP001152622"/>
    </source>
</evidence>
<reference evidence="1" key="1">
    <citation type="journal article" date="2023" name="Science">
        <title>Genome structures resolve the early diversification of teleost fishes.</title>
        <authorList>
            <person name="Parey E."/>
            <person name="Louis A."/>
            <person name="Montfort J."/>
            <person name="Bouchez O."/>
            <person name="Roques C."/>
            <person name="Iampietro C."/>
            <person name="Lluch J."/>
            <person name="Castinel A."/>
            <person name="Donnadieu C."/>
            <person name="Desvignes T."/>
            <person name="Floi Bucao C."/>
            <person name="Jouanno E."/>
            <person name="Wen M."/>
            <person name="Mejri S."/>
            <person name="Dirks R."/>
            <person name="Jansen H."/>
            <person name="Henkel C."/>
            <person name="Chen W.J."/>
            <person name="Zahm M."/>
            <person name="Cabau C."/>
            <person name="Klopp C."/>
            <person name="Thompson A.W."/>
            <person name="Robinson-Rechavi M."/>
            <person name="Braasch I."/>
            <person name="Lecointre G."/>
            <person name="Bobe J."/>
            <person name="Postlethwait J.H."/>
            <person name="Berthelot C."/>
            <person name="Roest Crollius H."/>
            <person name="Guiguen Y."/>
        </authorList>
    </citation>
    <scope>NUCLEOTIDE SEQUENCE</scope>
    <source>
        <strain evidence="1">WJC10195</strain>
    </source>
</reference>
<sequence>MPDGQSIAVRLSRRIKAAGIKVKGLLKAYNAQQKPTHFPVSLDYINIIQLDNPLWAHVLTFSGDLVPMKQRAVMLDNLISRAAEEKVLIKADVENACTFYLKEIRLLEEALQSLQAPDIDR</sequence>
<keyword evidence="2" id="KW-1185">Reference proteome</keyword>
<accession>A0A9Q1FRK7</accession>
<comment type="caution">
    <text evidence="1">The sequence shown here is derived from an EMBL/GenBank/DDBJ whole genome shotgun (WGS) entry which is preliminary data.</text>
</comment>
<organism evidence="1 2">
    <name type="scientific">Synaphobranchus kaupii</name>
    <name type="common">Kaup's arrowtooth eel</name>
    <dbReference type="NCBI Taxonomy" id="118154"/>
    <lineage>
        <taxon>Eukaryota</taxon>
        <taxon>Metazoa</taxon>
        <taxon>Chordata</taxon>
        <taxon>Craniata</taxon>
        <taxon>Vertebrata</taxon>
        <taxon>Euteleostomi</taxon>
        <taxon>Actinopterygii</taxon>
        <taxon>Neopterygii</taxon>
        <taxon>Teleostei</taxon>
        <taxon>Anguilliformes</taxon>
        <taxon>Synaphobranchidae</taxon>
        <taxon>Synaphobranchus</taxon>
    </lineage>
</organism>
<gene>
    <name evidence="1" type="ORF">SKAU_G00136830</name>
</gene>
<dbReference type="EMBL" id="JAINUF010000004">
    <property type="protein sequence ID" value="KAJ8364852.1"/>
    <property type="molecule type" value="Genomic_DNA"/>
</dbReference>
<dbReference type="Proteomes" id="UP001152622">
    <property type="component" value="Chromosome 4"/>
</dbReference>
<name>A0A9Q1FRK7_SYNKA</name>
<evidence type="ECO:0000313" key="1">
    <source>
        <dbReference type="EMBL" id="KAJ8364852.1"/>
    </source>
</evidence>
<dbReference type="AlphaFoldDB" id="A0A9Q1FRK7"/>
<protein>
    <submittedName>
        <fullName evidence="1">Uncharacterized protein</fullName>
    </submittedName>
</protein>
<proteinExistence type="predicted"/>